<dbReference type="FunFam" id="3.40.710.10:FF:000005">
    <property type="entry name" value="Glutaminase"/>
    <property type="match status" value="1"/>
</dbReference>
<evidence type="ECO:0000256" key="2">
    <source>
        <dbReference type="ARBA" id="ARBA00011881"/>
    </source>
</evidence>
<keyword evidence="10" id="KW-1185">Reference proteome</keyword>
<feature type="binding site" evidence="6">
    <location>
        <position position="169"/>
    </location>
    <ligand>
        <name>substrate</name>
    </ligand>
</feature>
<evidence type="ECO:0000256" key="6">
    <source>
        <dbReference type="HAMAP-Rule" id="MF_00313"/>
    </source>
</evidence>
<name>A0A0J6EJ76_9BACI</name>
<organism evidence="7 9">
    <name type="scientific">Bacillus glycinifermentans</name>
    <dbReference type="NCBI Taxonomy" id="1664069"/>
    <lineage>
        <taxon>Bacteria</taxon>
        <taxon>Bacillati</taxon>
        <taxon>Bacillota</taxon>
        <taxon>Bacilli</taxon>
        <taxon>Bacillales</taxon>
        <taxon>Bacillaceae</taxon>
        <taxon>Bacillus</taxon>
    </lineage>
</organism>
<sequence>MNCRHNDELEHFVTEAKKVTVKGKVASYIPALAEQSGDDLSVAVYYTDGTCLSAGDVKEVFTLQSISKVLALALVLMEHGPEKVFHFVGKEPTGDPFNSIIKLETVNPGKPLNPMINAGALVVTSMMKGSTSSERIGRLLEFVRALANNRSISVCKKVAESEFQTSMVNRAMCYYMKEHGIFQAEVEDVMDLYTKQCAIEMNSLDLAKIGCVFALNGKHPETGEQLIPKDIARICKTFMVTCGMYNASGEFAIKIGIPAKSGVSGGIMGLVPYSFGIGIFGPALDEKGNSIAGIRLLELLSENYSLSIF</sequence>
<accession>A0A0J6EVQ9</accession>
<evidence type="ECO:0000256" key="4">
    <source>
        <dbReference type="ARBA" id="ARBA00022801"/>
    </source>
</evidence>
<dbReference type="RefSeq" id="WP_048353087.1">
    <property type="nucleotide sequence ID" value="NZ_CP023481.1"/>
</dbReference>
<dbReference type="OrthoDB" id="9788822at2"/>
<proteinExistence type="inferred from homology"/>
<dbReference type="AlphaFoldDB" id="A0A0J6EJ76"/>
<dbReference type="EMBL" id="LECW02000021">
    <property type="protein sequence ID" value="KRT93430.1"/>
    <property type="molecule type" value="Genomic_DNA"/>
</dbReference>
<dbReference type="Pfam" id="PF04960">
    <property type="entry name" value="Glutaminase"/>
    <property type="match status" value="1"/>
</dbReference>
<dbReference type="SUPFAM" id="SSF56601">
    <property type="entry name" value="beta-lactamase/transpeptidase-like"/>
    <property type="match status" value="1"/>
</dbReference>
<dbReference type="PATRIC" id="fig|1664069.3.peg.2227"/>
<evidence type="ECO:0000313" key="10">
    <source>
        <dbReference type="Proteomes" id="UP001341297"/>
    </source>
</evidence>
<dbReference type="EC" id="3.5.1.2" evidence="3 6"/>
<reference evidence="8 10" key="3">
    <citation type="submission" date="2023-03" db="EMBL/GenBank/DDBJ databases">
        <title>Agriculturally important microbes genome sequencing.</title>
        <authorList>
            <person name="Dunlap C."/>
        </authorList>
    </citation>
    <scope>NUCLEOTIDE SEQUENCE [LARGE SCALE GENOMIC DNA]</scope>
    <source>
        <strain evidence="8 10">CBP-3203</strain>
    </source>
</reference>
<keyword evidence="4 6" id="KW-0378">Hydrolase</keyword>
<dbReference type="NCBIfam" id="TIGR03814">
    <property type="entry name" value="Gln_ase"/>
    <property type="match status" value="1"/>
</dbReference>
<feature type="binding site" evidence="6">
    <location>
        <position position="245"/>
    </location>
    <ligand>
        <name>substrate</name>
    </ligand>
</feature>
<comment type="similarity">
    <text evidence="1 6">Belongs to the glutaminase family.</text>
</comment>
<feature type="binding site" evidence="6">
    <location>
        <position position="193"/>
    </location>
    <ligand>
        <name>substrate</name>
    </ligand>
</feature>
<dbReference type="HAMAP" id="MF_00313">
    <property type="entry name" value="Glutaminase"/>
    <property type="match status" value="1"/>
</dbReference>
<protein>
    <recommendedName>
        <fullName evidence="3 6">Glutaminase</fullName>
        <ecNumber evidence="3 6">3.5.1.2</ecNumber>
    </recommendedName>
</protein>
<evidence type="ECO:0000313" key="8">
    <source>
        <dbReference type="EMBL" id="MEC0485406.1"/>
    </source>
</evidence>
<feature type="binding site" evidence="6">
    <location>
        <position position="117"/>
    </location>
    <ligand>
        <name>substrate</name>
    </ligand>
</feature>
<dbReference type="GO" id="GO:0004359">
    <property type="term" value="F:glutaminase activity"/>
    <property type="evidence" value="ECO:0007669"/>
    <property type="project" value="UniProtKB-UniRule"/>
</dbReference>
<dbReference type="Proteomes" id="UP000036168">
    <property type="component" value="Unassembled WGS sequence"/>
</dbReference>
<dbReference type="Gene3D" id="3.40.710.10">
    <property type="entry name" value="DD-peptidase/beta-lactamase superfamily"/>
    <property type="match status" value="1"/>
</dbReference>
<comment type="catalytic activity">
    <reaction evidence="5 6">
        <text>L-glutamine + H2O = L-glutamate + NH4(+)</text>
        <dbReference type="Rhea" id="RHEA:15889"/>
        <dbReference type="ChEBI" id="CHEBI:15377"/>
        <dbReference type="ChEBI" id="CHEBI:28938"/>
        <dbReference type="ChEBI" id="CHEBI:29985"/>
        <dbReference type="ChEBI" id="CHEBI:58359"/>
        <dbReference type="EC" id="3.5.1.2"/>
    </reaction>
</comment>
<dbReference type="Proteomes" id="UP001341297">
    <property type="component" value="Unassembled WGS sequence"/>
</dbReference>
<dbReference type="InterPro" id="IPR012338">
    <property type="entry name" value="Beta-lactam/transpept-like"/>
</dbReference>
<evidence type="ECO:0000256" key="5">
    <source>
        <dbReference type="ARBA" id="ARBA00049534"/>
    </source>
</evidence>
<evidence type="ECO:0000256" key="3">
    <source>
        <dbReference type="ARBA" id="ARBA00012918"/>
    </source>
</evidence>
<dbReference type="PANTHER" id="PTHR12544:SF29">
    <property type="entry name" value="GLUTAMINASE"/>
    <property type="match status" value="1"/>
</dbReference>
<reference evidence="7 9" key="1">
    <citation type="journal article" date="2015" name="Int. J. Syst. Evol. Microbiol.">
        <title>Bacillus glycinifermentans sp. nov., isolated from fermented soybean paste.</title>
        <authorList>
            <person name="Kim S.J."/>
            <person name="Dunlap C.A."/>
            <person name="Kwon S.W."/>
            <person name="Rooney A.P."/>
        </authorList>
    </citation>
    <scope>NUCLEOTIDE SEQUENCE [LARGE SCALE GENOMIC DNA]</scope>
    <source>
        <strain evidence="7 9">GO-13</strain>
    </source>
</reference>
<dbReference type="InterPro" id="IPR015868">
    <property type="entry name" value="Glutaminase"/>
</dbReference>
<dbReference type="GO" id="GO:0006537">
    <property type="term" value="P:glutamate biosynthetic process"/>
    <property type="evidence" value="ECO:0007669"/>
    <property type="project" value="TreeGrafter"/>
</dbReference>
<comment type="subunit">
    <text evidence="2 6">Homotetramer.</text>
</comment>
<feature type="binding site" evidence="6">
    <location>
        <position position="65"/>
    </location>
    <ligand>
        <name>substrate</name>
    </ligand>
</feature>
<keyword evidence="6" id="KW-0007">Acetylation</keyword>
<evidence type="ECO:0000256" key="1">
    <source>
        <dbReference type="ARBA" id="ARBA00011076"/>
    </source>
</evidence>
<comment type="caution">
    <text evidence="7">The sequence shown here is derived from an EMBL/GenBank/DDBJ whole genome shotgun (WGS) entry which is preliminary data.</text>
</comment>
<evidence type="ECO:0000313" key="7">
    <source>
        <dbReference type="EMBL" id="KRT93430.1"/>
    </source>
</evidence>
<feature type="binding site" evidence="6">
    <location>
        <position position="162"/>
    </location>
    <ligand>
        <name>substrate</name>
    </ligand>
</feature>
<dbReference type="GO" id="GO:0006543">
    <property type="term" value="P:L-glutamine catabolic process"/>
    <property type="evidence" value="ECO:0007669"/>
    <property type="project" value="TreeGrafter"/>
</dbReference>
<reference evidence="7" key="2">
    <citation type="submission" date="2015-10" db="EMBL/GenBank/DDBJ databases">
        <authorList>
            <person name="Gilbert D.G."/>
        </authorList>
    </citation>
    <scope>NUCLEOTIDE SEQUENCE</scope>
    <source>
        <strain evidence="7">GO-13</strain>
    </source>
</reference>
<accession>A0A0J6EJ76</accession>
<dbReference type="EMBL" id="JARRTL010000009">
    <property type="protein sequence ID" value="MEC0485406.1"/>
    <property type="molecule type" value="Genomic_DNA"/>
</dbReference>
<feature type="binding site" evidence="6">
    <location>
        <position position="263"/>
    </location>
    <ligand>
        <name>substrate</name>
    </ligand>
</feature>
<gene>
    <name evidence="6 8" type="primary">glsA</name>
    <name evidence="7" type="ORF">AB447_218755</name>
    <name evidence="8" type="ORF">P8828_11235</name>
</gene>
<dbReference type="STRING" id="1664069.BGLY_1692"/>
<evidence type="ECO:0000313" key="9">
    <source>
        <dbReference type="Proteomes" id="UP000036168"/>
    </source>
</evidence>
<dbReference type="PANTHER" id="PTHR12544">
    <property type="entry name" value="GLUTAMINASE"/>
    <property type="match status" value="1"/>
</dbReference>